<dbReference type="PANTHER" id="PTHR32009">
    <property type="entry name" value="TMV RESISTANCE PROTEIN N-LIKE"/>
    <property type="match status" value="1"/>
</dbReference>
<evidence type="ECO:0000313" key="8">
    <source>
        <dbReference type="EMBL" id="RXI00133.1"/>
    </source>
</evidence>
<dbReference type="PROSITE" id="PS50104">
    <property type="entry name" value="TIR"/>
    <property type="match status" value="1"/>
</dbReference>
<dbReference type="GO" id="GO:0006950">
    <property type="term" value="P:response to stress"/>
    <property type="evidence" value="ECO:0007669"/>
    <property type="project" value="UniProtKB-ARBA"/>
</dbReference>
<dbReference type="InterPro" id="IPR000157">
    <property type="entry name" value="TIR_dom"/>
</dbReference>
<evidence type="ECO:0000256" key="4">
    <source>
        <dbReference type="ARBA" id="ARBA00022801"/>
    </source>
</evidence>
<dbReference type="InterPro" id="IPR045344">
    <property type="entry name" value="C-JID"/>
</dbReference>
<dbReference type="SUPFAM" id="SSF52200">
    <property type="entry name" value="Toll/Interleukin receptor TIR domain"/>
    <property type="match status" value="1"/>
</dbReference>
<evidence type="ECO:0000256" key="3">
    <source>
        <dbReference type="ARBA" id="ARBA00022737"/>
    </source>
</evidence>
<evidence type="ECO:0000259" key="7">
    <source>
        <dbReference type="PROSITE" id="PS50104"/>
    </source>
</evidence>
<dbReference type="Gene3D" id="3.40.50.10140">
    <property type="entry name" value="Toll/interleukin-1 receptor homology (TIR) domain"/>
    <property type="match status" value="1"/>
</dbReference>
<dbReference type="SMART" id="SM00255">
    <property type="entry name" value="TIR"/>
    <property type="match status" value="1"/>
</dbReference>
<protein>
    <recommendedName>
        <fullName evidence="1">ADP-ribosyl cyclase/cyclic ADP-ribose hydrolase</fullName>
        <ecNumber evidence="1">3.2.2.6</ecNumber>
    </recommendedName>
</protein>
<keyword evidence="5" id="KW-0520">NAD</keyword>
<dbReference type="InterPro" id="IPR035897">
    <property type="entry name" value="Toll_tir_struct_dom_sf"/>
</dbReference>
<sequence>MARASAPVVFPWKYHVFLSIRGEDTRRGFTDHLYKQLEARGIKTFRDEPELERGKDINPELLRAIDQSMSAIIVLSTNFASSSWCLRELTHIVRCMEEKKRIFPIFYGVDPSDVRHQRGSFGEAFAEHEVNYRQHMEEVNEWRKSLKRVANLAGWNSKHYRYDTELIQGIELPHFLQMFNILIPGSEIPDWFNNQSVGDSVIEKLPPLSCNSKEMGFALCALFVAGQNISASTSGLDSLLSGTHGIFCRYSFGSNNTFPDSGRTIASSLGEAASDHLWLVGLSRKFLLEVTSRREKLCDQIQFRFETVNDFGSKTCLKVKKCGVCPVYEQDTEEEIN</sequence>
<evidence type="ECO:0000256" key="5">
    <source>
        <dbReference type="ARBA" id="ARBA00023027"/>
    </source>
</evidence>
<dbReference type="EC" id="3.2.2.6" evidence="1"/>
<dbReference type="Pfam" id="PF01582">
    <property type="entry name" value="TIR"/>
    <property type="match status" value="1"/>
</dbReference>
<keyword evidence="4" id="KW-0378">Hydrolase</keyword>
<evidence type="ECO:0000313" key="9">
    <source>
        <dbReference type="Proteomes" id="UP000290289"/>
    </source>
</evidence>
<keyword evidence="3" id="KW-0677">Repeat</keyword>
<comment type="catalytic activity">
    <reaction evidence="6">
        <text>NAD(+) + H2O = ADP-D-ribose + nicotinamide + H(+)</text>
        <dbReference type="Rhea" id="RHEA:16301"/>
        <dbReference type="ChEBI" id="CHEBI:15377"/>
        <dbReference type="ChEBI" id="CHEBI:15378"/>
        <dbReference type="ChEBI" id="CHEBI:17154"/>
        <dbReference type="ChEBI" id="CHEBI:57540"/>
        <dbReference type="ChEBI" id="CHEBI:57967"/>
        <dbReference type="EC" id="3.2.2.6"/>
    </reaction>
    <physiologicalReaction direction="left-to-right" evidence="6">
        <dbReference type="Rhea" id="RHEA:16302"/>
    </physiologicalReaction>
</comment>
<evidence type="ECO:0000256" key="1">
    <source>
        <dbReference type="ARBA" id="ARBA00011982"/>
    </source>
</evidence>
<dbReference type="Pfam" id="PF20160">
    <property type="entry name" value="C-JID"/>
    <property type="match status" value="1"/>
</dbReference>
<feature type="domain" description="TIR" evidence="7">
    <location>
        <begin position="12"/>
        <end position="178"/>
    </location>
</feature>
<dbReference type="PANTHER" id="PTHR32009:SF39">
    <property type="entry name" value="TIR DOMAIN-CONTAINING PROTEIN"/>
    <property type="match status" value="1"/>
</dbReference>
<reference evidence="8 9" key="1">
    <citation type="submission" date="2018-10" db="EMBL/GenBank/DDBJ databases">
        <title>A high-quality apple genome assembly.</title>
        <authorList>
            <person name="Hu J."/>
        </authorList>
    </citation>
    <scope>NUCLEOTIDE SEQUENCE [LARGE SCALE GENOMIC DNA]</scope>
    <source>
        <strain evidence="9">cv. HFTH1</strain>
        <tissue evidence="8">Young leaf</tissue>
    </source>
</reference>
<accession>A0A498K2Z0</accession>
<evidence type="ECO:0000256" key="2">
    <source>
        <dbReference type="ARBA" id="ARBA00022614"/>
    </source>
</evidence>
<dbReference type="FunFam" id="3.40.50.10140:FF:000007">
    <property type="entry name" value="Disease resistance protein (TIR-NBS-LRR class)"/>
    <property type="match status" value="1"/>
</dbReference>
<dbReference type="Proteomes" id="UP000290289">
    <property type="component" value="Chromosome 5"/>
</dbReference>
<dbReference type="AlphaFoldDB" id="A0A498K2Z0"/>
<dbReference type="EMBL" id="RDQH01000331">
    <property type="protein sequence ID" value="RXI00133.1"/>
    <property type="molecule type" value="Genomic_DNA"/>
</dbReference>
<dbReference type="GO" id="GO:0061809">
    <property type="term" value="F:NAD+ nucleosidase activity, cyclic ADP-ribose generating"/>
    <property type="evidence" value="ECO:0007669"/>
    <property type="project" value="UniProtKB-EC"/>
</dbReference>
<organism evidence="8 9">
    <name type="scientific">Malus domestica</name>
    <name type="common">Apple</name>
    <name type="synonym">Pyrus malus</name>
    <dbReference type="NCBI Taxonomy" id="3750"/>
    <lineage>
        <taxon>Eukaryota</taxon>
        <taxon>Viridiplantae</taxon>
        <taxon>Streptophyta</taxon>
        <taxon>Embryophyta</taxon>
        <taxon>Tracheophyta</taxon>
        <taxon>Spermatophyta</taxon>
        <taxon>Magnoliopsida</taxon>
        <taxon>eudicotyledons</taxon>
        <taxon>Gunneridae</taxon>
        <taxon>Pentapetalae</taxon>
        <taxon>rosids</taxon>
        <taxon>fabids</taxon>
        <taxon>Rosales</taxon>
        <taxon>Rosaceae</taxon>
        <taxon>Amygdaloideae</taxon>
        <taxon>Maleae</taxon>
        <taxon>Malus</taxon>
    </lineage>
</organism>
<dbReference type="GO" id="GO:0007165">
    <property type="term" value="P:signal transduction"/>
    <property type="evidence" value="ECO:0007669"/>
    <property type="project" value="InterPro"/>
</dbReference>
<keyword evidence="2" id="KW-0433">Leucine-rich repeat</keyword>
<evidence type="ECO:0000256" key="6">
    <source>
        <dbReference type="ARBA" id="ARBA00047304"/>
    </source>
</evidence>
<comment type="caution">
    <text evidence="8">The sequence shown here is derived from an EMBL/GenBank/DDBJ whole genome shotgun (WGS) entry which is preliminary data.</text>
</comment>
<proteinExistence type="predicted"/>
<gene>
    <name evidence="8" type="ORF">DVH24_030623</name>
</gene>
<name>A0A498K2Z0_MALDO</name>
<keyword evidence="9" id="KW-1185">Reference proteome</keyword>